<evidence type="ECO:0000313" key="2">
    <source>
        <dbReference type="EMBL" id="MFD1454930.1"/>
    </source>
</evidence>
<organism evidence="2 3">
    <name type="scientific">Levilactobacillus lanxiensis</name>
    <dbReference type="NCBI Taxonomy" id="2799568"/>
    <lineage>
        <taxon>Bacteria</taxon>
        <taxon>Bacillati</taxon>
        <taxon>Bacillota</taxon>
        <taxon>Bacilli</taxon>
        <taxon>Lactobacillales</taxon>
        <taxon>Lactobacillaceae</taxon>
        <taxon>Levilactobacillus</taxon>
    </lineage>
</organism>
<keyword evidence="3" id="KW-1185">Reference proteome</keyword>
<comment type="caution">
    <text evidence="2">The sequence shown here is derived from an EMBL/GenBank/DDBJ whole genome shotgun (WGS) entry which is preliminary data.</text>
</comment>
<dbReference type="EMBL" id="JBHTOD010000003">
    <property type="protein sequence ID" value="MFD1454930.1"/>
    <property type="molecule type" value="Genomic_DNA"/>
</dbReference>
<dbReference type="Proteomes" id="UP001597189">
    <property type="component" value="Unassembled WGS sequence"/>
</dbReference>
<evidence type="ECO:0000256" key="1">
    <source>
        <dbReference type="SAM" id="Phobius"/>
    </source>
</evidence>
<feature type="transmembrane region" description="Helical" evidence="1">
    <location>
        <begin position="99"/>
        <end position="119"/>
    </location>
</feature>
<dbReference type="RefSeq" id="WP_203644227.1">
    <property type="nucleotide sequence ID" value="NZ_BOLN01000003.1"/>
</dbReference>
<protein>
    <submittedName>
        <fullName evidence="2">Uncharacterized protein</fullName>
    </submittedName>
</protein>
<reference evidence="3" key="1">
    <citation type="journal article" date="2019" name="Int. J. Syst. Evol. Microbiol.">
        <title>The Global Catalogue of Microorganisms (GCM) 10K type strain sequencing project: providing services to taxonomists for standard genome sequencing and annotation.</title>
        <authorList>
            <consortium name="The Broad Institute Genomics Platform"/>
            <consortium name="The Broad Institute Genome Sequencing Center for Infectious Disease"/>
            <person name="Wu L."/>
            <person name="Ma J."/>
        </authorList>
    </citation>
    <scope>NUCLEOTIDE SEQUENCE [LARGE SCALE GENOMIC DNA]</scope>
    <source>
        <strain evidence="3">CCM 8979</strain>
    </source>
</reference>
<gene>
    <name evidence="2" type="ORF">ACFQ44_04415</name>
</gene>
<keyword evidence="1" id="KW-0472">Membrane</keyword>
<proteinExistence type="predicted"/>
<evidence type="ECO:0000313" key="3">
    <source>
        <dbReference type="Proteomes" id="UP001597189"/>
    </source>
</evidence>
<feature type="transmembrane region" description="Helical" evidence="1">
    <location>
        <begin position="131"/>
        <end position="154"/>
    </location>
</feature>
<accession>A0ABW4D2I3</accession>
<keyword evidence="1" id="KW-0812">Transmembrane</keyword>
<name>A0ABW4D2I3_9LACO</name>
<sequence length="178" mass="20903">MANDDLRRYLEQVQQQDSKWQESTESSALAHARELLTKSHDEFPSNGTDVKRKNALVGKRRLTEFETQSSAEMQREMMKNLNHVIFKENRDKNQMKHSLLQYFMWFFSIVTGLIFFVVIDPMQLGYSDSLKIALISGFFTNLIALFIIIFKYVFSPSKEAWEFWKSVRDGVNKNESVE</sequence>
<keyword evidence="1" id="KW-1133">Transmembrane helix</keyword>